<feature type="compositionally biased region" description="Basic residues" evidence="1">
    <location>
        <begin position="128"/>
        <end position="138"/>
    </location>
</feature>
<sequence length="280" mass="31896">MASEDAEAQVKVFAKQAVAKGHRYGPYKGKLTTMTKWDEALQMGSIKIPSGNTEVSGYRFDSNDFTIPMWLRFIKPAVTADTQTITIVQVGYNFYFEVTKDVSVGTEHFILGRKMEDVEIGPDGNPLVKKRGRPKKPKLTPEQLAAIEEEKKKKLEAKHRQKCGTIKAKDIYEDVEGDEEEAEIEEEEEAAAAEEEAAKADGKSTDQNLDPMVKRPRGRPRKDGLPPQQRKTRRGRRRKVGRPRKRPLSDSEEETKQIKVPHYIRLVQVFFSDFQPSNYT</sequence>
<name>A0A2G8K3K1_STIJA</name>
<organism evidence="3 4">
    <name type="scientific">Stichopus japonicus</name>
    <name type="common">Sea cucumber</name>
    <dbReference type="NCBI Taxonomy" id="307972"/>
    <lineage>
        <taxon>Eukaryota</taxon>
        <taxon>Metazoa</taxon>
        <taxon>Echinodermata</taxon>
        <taxon>Eleutherozoa</taxon>
        <taxon>Echinozoa</taxon>
        <taxon>Holothuroidea</taxon>
        <taxon>Aspidochirotacea</taxon>
        <taxon>Aspidochirotida</taxon>
        <taxon>Stichopodidae</taxon>
        <taxon>Apostichopus</taxon>
    </lineage>
</organism>
<dbReference type="PRINTS" id="PR00929">
    <property type="entry name" value="ATHOOK"/>
</dbReference>
<dbReference type="SMART" id="SM00384">
    <property type="entry name" value="AT_hook"/>
    <property type="match status" value="3"/>
</dbReference>
<gene>
    <name evidence="3" type="ORF">BSL78_20558</name>
</gene>
<protein>
    <submittedName>
        <fullName evidence="3">Putative zinc finger and BTB domain-containing protein 17</fullName>
    </submittedName>
</protein>
<dbReference type="Gene3D" id="2.170.270.10">
    <property type="entry name" value="SET domain"/>
    <property type="match status" value="1"/>
</dbReference>
<dbReference type="InterPro" id="IPR046341">
    <property type="entry name" value="SET_dom_sf"/>
</dbReference>
<evidence type="ECO:0000256" key="1">
    <source>
        <dbReference type="SAM" id="MobiDB-lite"/>
    </source>
</evidence>
<feature type="region of interest" description="Disordered" evidence="1">
    <location>
        <begin position="122"/>
        <end position="141"/>
    </location>
</feature>
<feature type="domain" description="SET" evidence="2">
    <location>
        <begin position="3"/>
        <end position="107"/>
    </location>
</feature>
<reference evidence="3 4" key="1">
    <citation type="journal article" date="2017" name="PLoS Biol.">
        <title>The sea cucumber genome provides insights into morphological evolution and visceral regeneration.</title>
        <authorList>
            <person name="Zhang X."/>
            <person name="Sun L."/>
            <person name="Yuan J."/>
            <person name="Sun Y."/>
            <person name="Gao Y."/>
            <person name="Zhang L."/>
            <person name="Li S."/>
            <person name="Dai H."/>
            <person name="Hamel J.F."/>
            <person name="Liu C."/>
            <person name="Yu Y."/>
            <person name="Liu S."/>
            <person name="Lin W."/>
            <person name="Guo K."/>
            <person name="Jin S."/>
            <person name="Xu P."/>
            <person name="Storey K.B."/>
            <person name="Huan P."/>
            <person name="Zhang T."/>
            <person name="Zhou Y."/>
            <person name="Zhang J."/>
            <person name="Lin C."/>
            <person name="Li X."/>
            <person name="Xing L."/>
            <person name="Huo D."/>
            <person name="Sun M."/>
            <person name="Wang L."/>
            <person name="Mercier A."/>
            <person name="Li F."/>
            <person name="Yang H."/>
            <person name="Xiang J."/>
        </authorList>
    </citation>
    <scope>NUCLEOTIDE SEQUENCE [LARGE SCALE GENOMIC DNA]</scope>
    <source>
        <strain evidence="3">Shaxun</strain>
        <tissue evidence="3">Muscle</tissue>
    </source>
</reference>
<feature type="compositionally biased region" description="Acidic residues" evidence="1">
    <location>
        <begin position="173"/>
        <end position="195"/>
    </location>
</feature>
<keyword evidence="4" id="KW-1185">Reference proteome</keyword>
<evidence type="ECO:0000313" key="4">
    <source>
        <dbReference type="Proteomes" id="UP000230750"/>
    </source>
</evidence>
<accession>A0A2G8K3K1</accession>
<dbReference type="AlphaFoldDB" id="A0A2G8K3K1"/>
<feature type="compositionally biased region" description="Basic residues" evidence="1">
    <location>
        <begin position="230"/>
        <end position="246"/>
    </location>
</feature>
<proteinExistence type="predicted"/>
<feature type="region of interest" description="Disordered" evidence="1">
    <location>
        <begin position="171"/>
        <end position="259"/>
    </location>
</feature>
<dbReference type="GO" id="GO:0003677">
    <property type="term" value="F:DNA binding"/>
    <property type="evidence" value="ECO:0007669"/>
    <property type="project" value="InterPro"/>
</dbReference>
<dbReference type="Proteomes" id="UP000230750">
    <property type="component" value="Unassembled WGS sequence"/>
</dbReference>
<dbReference type="InterPro" id="IPR001214">
    <property type="entry name" value="SET_dom"/>
</dbReference>
<evidence type="ECO:0000313" key="3">
    <source>
        <dbReference type="EMBL" id="PIK42570.1"/>
    </source>
</evidence>
<dbReference type="InterPro" id="IPR017956">
    <property type="entry name" value="AT_hook_DNA-bd_motif"/>
</dbReference>
<dbReference type="Pfam" id="PF21549">
    <property type="entry name" value="PRDM2_PR"/>
    <property type="match status" value="1"/>
</dbReference>
<dbReference type="EMBL" id="MRZV01000923">
    <property type="protein sequence ID" value="PIK42570.1"/>
    <property type="molecule type" value="Genomic_DNA"/>
</dbReference>
<comment type="caution">
    <text evidence="3">The sequence shown here is derived from an EMBL/GenBank/DDBJ whole genome shotgun (WGS) entry which is preliminary data.</text>
</comment>
<evidence type="ECO:0000259" key="2">
    <source>
        <dbReference type="Pfam" id="PF21549"/>
    </source>
</evidence>
<dbReference type="STRING" id="307972.A0A2G8K3K1"/>